<evidence type="ECO:0000313" key="2">
    <source>
        <dbReference type="EMBL" id="ADJ27653.1"/>
    </source>
</evidence>
<evidence type="ECO:0000313" key="3">
    <source>
        <dbReference type="Proteomes" id="UP000000393"/>
    </source>
</evidence>
<dbReference type="Proteomes" id="UP000000393">
    <property type="component" value="Chromosome"/>
</dbReference>
<keyword evidence="3" id="KW-1185">Reference proteome</keyword>
<evidence type="ECO:0000259" key="1">
    <source>
        <dbReference type="Pfam" id="PF19837"/>
    </source>
</evidence>
<dbReference type="HOGENOM" id="CLU_202543_0_0_6"/>
<dbReference type="EMBL" id="CP002086">
    <property type="protein sequence ID" value="ADJ27653.1"/>
    <property type="molecule type" value="Genomic_DNA"/>
</dbReference>
<proteinExistence type="predicted"/>
<gene>
    <name evidence="2" type="ordered locus">Nwat_0697</name>
</gene>
<dbReference type="Pfam" id="PF19837">
    <property type="entry name" value="DUF6316"/>
    <property type="match status" value="1"/>
</dbReference>
<feature type="domain" description="DUF6316" evidence="1">
    <location>
        <begin position="7"/>
        <end position="46"/>
    </location>
</feature>
<dbReference type="STRING" id="105559.Nwat_0697"/>
<reference evidence="2 3" key="1">
    <citation type="submission" date="2010-06" db="EMBL/GenBank/DDBJ databases">
        <title>Complete sequence of chromosome of Nitrosococcus watsoni C-113.</title>
        <authorList>
            <consortium name="US DOE Joint Genome Institute"/>
            <person name="Lucas S."/>
            <person name="Copeland A."/>
            <person name="Lapidus A."/>
            <person name="Cheng J.-F."/>
            <person name="Bruce D."/>
            <person name="Goodwin L."/>
            <person name="Pitluck S."/>
            <person name="Malfatti S.A."/>
            <person name="Chain P.S.G."/>
            <person name="Land M."/>
            <person name="Hauser L."/>
            <person name="Kyrpides N."/>
            <person name="Ivanova N."/>
            <person name="Cambell M.A."/>
            <person name="Heidelberg J.F."/>
            <person name="Klotz M.G."/>
            <person name="Woyke T."/>
        </authorList>
    </citation>
    <scope>NUCLEOTIDE SEQUENCE [LARGE SCALE GENOMIC DNA]</scope>
    <source>
        <strain evidence="2 3">C-113</strain>
    </source>
</reference>
<dbReference type="InterPro" id="IPR045630">
    <property type="entry name" value="DUF6316"/>
</dbReference>
<dbReference type="KEGG" id="nwa:Nwat_0697"/>
<sequence>MIRKQTRFRCVAQRGWYFLTREGQMGPFDTRREAEVMCQHYIHKIRNSHQEGKARRETRKLAYFSK</sequence>
<dbReference type="AlphaFoldDB" id="D8KBP2"/>
<protein>
    <recommendedName>
        <fullName evidence="1">DUF6316 domain-containing protein</fullName>
    </recommendedName>
</protein>
<organism evidence="2 3">
    <name type="scientific">Nitrosococcus watsoni (strain C-113)</name>
    <dbReference type="NCBI Taxonomy" id="105559"/>
    <lineage>
        <taxon>Bacteria</taxon>
        <taxon>Pseudomonadati</taxon>
        <taxon>Pseudomonadota</taxon>
        <taxon>Gammaproteobacteria</taxon>
        <taxon>Chromatiales</taxon>
        <taxon>Chromatiaceae</taxon>
        <taxon>Nitrosococcus</taxon>
    </lineage>
</organism>
<name>D8KBP2_NITWC</name>
<accession>D8KBP2</accession>